<keyword evidence="3" id="KW-1185">Reference proteome</keyword>
<sequence length="201" mass="21324">MATLKKTARTKTAARKPAKAASARAESASRNLLETAQQIWAAGVGALARAQGEGTDLFEALVKKGMSLETQTRKLATGKVGVVRDAVEDRVDDVREKAADTWDRMEKVFEDRVQRALTRLGVPTREDLGALSKRVETLTAELRKQNGKPAAAKPKTAAKAPAKKPVAKKSPTKGASAQAKVAKKAGKVALPKAATPHNPKA</sequence>
<evidence type="ECO:0000313" key="2">
    <source>
        <dbReference type="EMBL" id="GGF97192.1"/>
    </source>
</evidence>
<evidence type="ECO:0000256" key="1">
    <source>
        <dbReference type="SAM" id="MobiDB-lite"/>
    </source>
</evidence>
<organism evidence="2 3">
    <name type="scientific">Arenimonas maotaiensis</name>
    <dbReference type="NCBI Taxonomy" id="1446479"/>
    <lineage>
        <taxon>Bacteria</taxon>
        <taxon>Pseudomonadati</taxon>
        <taxon>Pseudomonadota</taxon>
        <taxon>Gammaproteobacteria</taxon>
        <taxon>Lysobacterales</taxon>
        <taxon>Lysobacteraceae</taxon>
        <taxon>Arenimonas</taxon>
    </lineage>
</organism>
<proteinExistence type="predicted"/>
<evidence type="ECO:0008006" key="4">
    <source>
        <dbReference type="Google" id="ProtNLM"/>
    </source>
</evidence>
<dbReference type="PANTHER" id="PTHR38664:SF1">
    <property type="entry name" value="SLR0058 PROTEIN"/>
    <property type="match status" value="1"/>
</dbReference>
<dbReference type="AlphaFoldDB" id="A0A917FQ85"/>
<accession>A0A917FQ85</accession>
<feature type="region of interest" description="Disordered" evidence="1">
    <location>
        <begin position="141"/>
        <end position="201"/>
    </location>
</feature>
<evidence type="ECO:0000313" key="3">
    <source>
        <dbReference type="Proteomes" id="UP000632858"/>
    </source>
</evidence>
<dbReference type="Proteomes" id="UP000632858">
    <property type="component" value="Unassembled WGS sequence"/>
</dbReference>
<protein>
    <recommendedName>
        <fullName evidence="4">Poly(Hydroxyalcanoate) granule associated protein</fullName>
    </recommendedName>
</protein>
<dbReference type="NCBIfam" id="TIGR01837">
    <property type="entry name" value="PHA_granule_1"/>
    <property type="match status" value="1"/>
</dbReference>
<feature type="compositionally biased region" description="Low complexity" evidence="1">
    <location>
        <begin position="148"/>
        <end position="160"/>
    </location>
</feature>
<feature type="region of interest" description="Disordered" evidence="1">
    <location>
        <begin position="1"/>
        <end position="27"/>
    </location>
</feature>
<comment type="caution">
    <text evidence="2">The sequence shown here is derived from an EMBL/GenBank/DDBJ whole genome shotgun (WGS) entry which is preliminary data.</text>
</comment>
<reference evidence="2" key="1">
    <citation type="journal article" date="2014" name="Int. J. Syst. Evol. Microbiol.">
        <title>Complete genome sequence of Corynebacterium casei LMG S-19264T (=DSM 44701T), isolated from a smear-ripened cheese.</title>
        <authorList>
            <consortium name="US DOE Joint Genome Institute (JGI-PGF)"/>
            <person name="Walter F."/>
            <person name="Albersmeier A."/>
            <person name="Kalinowski J."/>
            <person name="Ruckert C."/>
        </authorList>
    </citation>
    <scope>NUCLEOTIDE SEQUENCE</scope>
    <source>
        <strain evidence="2">CGMCC 1.12726</strain>
    </source>
</reference>
<dbReference type="Pfam" id="PF05597">
    <property type="entry name" value="Phasin"/>
    <property type="match status" value="1"/>
</dbReference>
<feature type="compositionally biased region" description="Basic residues" evidence="1">
    <location>
        <begin position="1"/>
        <end position="18"/>
    </location>
</feature>
<reference evidence="2" key="2">
    <citation type="submission" date="2020-09" db="EMBL/GenBank/DDBJ databases">
        <authorList>
            <person name="Sun Q."/>
            <person name="Zhou Y."/>
        </authorList>
    </citation>
    <scope>NUCLEOTIDE SEQUENCE</scope>
    <source>
        <strain evidence="2">CGMCC 1.12726</strain>
    </source>
</reference>
<dbReference type="InterPro" id="IPR008769">
    <property type="entry name" value="PhaF_PhaI"/>
</dbReference>
<name>A0A917FQ85_9GAMM</name>
<dbReference type="PANTHER" id="PTHR38664">
    <property type="entry name" value="SLR0058 PROTEIN"/>
    <property type="match status" value="1"/>
</dbReference>
<dbReference type="RefSeq" id="WP_188450125.1">
    <property type="nucleotide sequence ID" value="NZ_BMFO01000004.1"/>
</dbReference>
<gene>
    <name evidence="2" type="ORF">GCM10010960_18620</name>
</gene>
<feature type="compositionally biased region" description="Basic residues" evidence="1">
    <location>
        <begin position="161"/>
        <end position="171"/>
    </location>
</feature>
<dbReference type="EMBL" id="BMFO01000004">
    <property type="protein sequence ID" value="GGF97192.1"/>
    <property type="molecule type" value="Genomic_DNA"/>
</dbReference>